<name>A0A2X2E438_PROMI</name>
<dbReference type="Pfam" id="PF20979">
    <property type="entry name" value="Arginosuc_syn_C"/>
    <property type="match status" value="1"/>
</dbReference>
<keyword evidence="5" id="KW-0028">Amino-acid biosynthesis</keyword>
<gene>
    <name evidence="9" type="primary">argG_2</name>
    <name evidence="9" type="ORF">NCTC10975_04658</name>
</gene>
<keyword evidence="7" id="KW-0067">ATP-binding</keyword>
<dbReference type="GO" id="GO:0004055">
    <property type="term" value="F:argininosuccinate synthase activity"/>
    <property type="evidence" value="ECO:0007669"/>
    <property type="project" value="UniProtKB-EC"/>
</dbReference>
<dbReference type="Proteomes" id="UP000251485">
    <property type="component" value="Unassembled WGS sequence"/>
</dbReference>
<organism evidence="9 10">
    <name type="scientific">Proteus mirabilis</name>
    <dbReference type="NCBI Taxonomy" id="584"/>
    <lineage>
        <taxon>Bacteria</taxon>
        <taxon>Pseudomonadati</taxon>
        <taxon>Pseudomonadota</taxon>
        <taxon>Gammaproteobacteria</taxon>
        <taxon>Enterobacterales</taxon>
        <taxon>Morganellaceae</taxon>
        <taxon>Proteus</taxon>
    </lineage>
</organism>
<accession>A0A2X2E438</accession>
<evidence type="ECO:0000256" key="5">
    <source>
        <dbReference type="ARBA" id="ARBA00022605"/>
    </source>
</evidence>
<dbReference type="GO" id="GO:0005524">
    <property type="term" value="F:ATP binding"/>
    <property type="evidence" value="ECO:0007669"/>
    <property type="project" value="UniProtKB-KW"/>
</dbReference>
<evidence type="ECO:0000256" key="2">
    <source>
        <dbReference type="ARBA" id="ARBA00012286"/>
    </source>
</evidence>
<sequence length="61" mass="6660">MVAINGKAQSPYECLATLNTLGVKHGIGRIDIVENRLVGMKSRGCYENPGRHHYDGGTAWC</sequence>
<dbReference type="GO" id="GO:0000053">
    <property type="term" value="P:argininosuccinate metabolic process"/>
    <property type="evidence" value="ECO:0007669"/>
    <property type="project" value="TreeGrafter"/>
</dbReference>
<dbReference type="PANTHER" id="PTHR11587:SF2">
    <property type="entry name" value="ARGININOSUCCINATE SYNTHASE"/>
    <property type="match status" value="1"/>
</dbReference>
<dbReference type="EMBL" id="UAUE01000032">
    <property type="protein sequence ID" value="SPZ02839.1"/>
    <property type="molecule type" value="Genomic_DNA"/>
</dbReference>
<evidence type="ECO:0000256" key="6">
    <source>
        <dbReference type="ARBA" id="ARBA00022741"/>
    </source>
</evidence>
<dbReference type="UniPathway" id="UPA00068">
    <property type="reaction ID" value="UER00113"/>
</dbReference>
<dbReference type="InterPro" id="IPR024074">
    <property type="entry name" value="AS_cat/multimer_dom_body"/>
</dbReference>
<keyword evidence="6" id="KW-0547">Nucleotide-binding</keyword>
<reference evidence="9 10" key="1">
    <citation type="submission" date="2018-06" db="EMBL/GenBank/DDBJ databases">
        <authorList>
            <consortium name="Pathogen Informatics"/>
            <person name="Doyle S."/>
        </authorList>
    </citation>
    <scope>NUCLEOTIDE SEQUENCE [LARGE SCALE GENOMIC DNA]</scope>
    <source>
        <strain evidence="9 10">NCTC10975</strain>
    </source>
</reference>
<dbReference type="InterPro" id="IPR048268">
    <property type="entry name" value="Arginosuc_syn_C"/>
</dbReference>
<dbReference type="InterPro" id="IPR001518">
    <property type="entry name" value="Arginosuc_synth"/>
</dbReference>
<comment type="pathway">
    <text evidence="1">Amino-acid biosynthesis; L-arginine biosynthesis; L-arginine from L-ornithine and carbamoyl phosphate: step 2/3.</text>
</comment>
<evidence type="ECO:0000259" key="8">
    <source>
        <dbReference type="Pfam" id="PF20979"/>
    </source>
</evidence>
<proteinExistence type="predicted"/>
<evidence type="ECO:0000256" key="1">
    <source>
        <dbReference type="ARBA" id="ARBA00004967"/>
    </source>
</evidence>
<dbReference type="PANTHER" id="PTHR11587">
    <property type="entry name" value="ARGININOSUCCINATE SYNTHASE"/>
    <property type="match status" value="1"/>
</dbReference>
<dbReference type="EC" id="6.3.4.5" evidence="2"/>
<evidence type="ECO:0000256" key="4">
    <source>
        <dbReference type="ARBA" id="ARBA00022598"/>
    </source>
</evidence>
<dbReference type="SUPFAM" id="SSF69864">
    <property type="entry name" value="Argininosuccinate synthetase, C-terminal domain"/>
    <property type="match status" value="1"/>
</dbReference>
<dbReference type="GO" id="GO:0006526">
    <property type="term" value="P:L-arginine biosynthetic process"/>
    <property type="evidence" value="ECO:0007669"/>
    <property type="project" value="UniProtKB-UniPathway"/>
</dbReference>
<dbReference type="AlphaFoldDB" id="A0A2X2E438"/>
<evidence type="ECO:0000313" key="10">
    <source>
        <dbReference type="Proteomes" id="UP000251485"/>
    </source>
</evidence>
<dbReference type="GO" id="GO:0000050">
    <property type="term" value="P:urea cycle"/>
    <property type="evidence" value="ECO:0007669"/>
    <property type="project" value="TreeGrafter"/>
</dbReference>
<evidence type="ECO:0000256" key="7">
    <source>
        <dbReference type="ARBA" id="ARBA00022840"/>
    </source>
</evidence>
<evidence type="ECO:0000313" key="9">
    <source>
        <dbReference type="EMBL" id="SPZ02839.1"/>
    </source>
</evidence>
<dbReference type="Gene3D" id="3.90.1260.10">
    <property type="entry name" value="Argininosuccinate synthetase, chain A, domain 2"/>
    <property type="match status" value="1"/>
</dbReference>
<dbReference type="GO" id="GO:0005737">
    <property type="term" value="C:cytoplasm"/>
    <property type="evidence" value="ECO:0007669"/>
    <property type="project" value="TreeGrafter"/>
</dbReference>
<feature type="domain" description="Arginosuccinate synthase C-terminal" evidence="8">
    <location>
        <begin position="2"/>
        <end position="50"/>
    </location>
</feature>
<protein>
    <recommendedName>
        <fullName evidence="2">argininosuccinate synthase</fullName>
        <ecNumber evidence="2">6.3.4.5</ecNumber>
    </recommendedName>
</protein>
<evidence type="ECO:0000256" key="3">
    <source>
        <dbReference type="ARBA" id="ARBA00022571"/>
    </source>
</evidence>
<keyword evidence="4 9" id="KW-0436">Ligase</keyword>
<keyword evidence="3" id="KW-0055">Arginine biosynthesis</keyword>